<evidence type="ECO:0000256" key="1">
    <source>
        <dbReference type="SAM" id="Phobius"/>
    </source>
</evidence>
<keyword evidence="3" id="KW-1185">Reference proteome</keyword>
<feature type="transmembrane region" description="Helical" evidence="1">
    <location>
        <begin position="6"/>
        <end position="30"/>
    </location>
</feature>
<accession>A0A3D8Y664</accession>
<dbReference type="OrthoDB" id="949965at2"/>
<dbReference type="EMBL" id="QNUL01000022">
    <property type="protein sequence ID" value="REA58156.1"/>
    <property type="molecule type" value="Genomic_DNA"/>
</dbReference>
<keyword evidence="1" id="KW-1133">Transmembrane helix</keyword>
<name>A0A3D8Y664_9BACT</name>
<evidence type="ECO:0000313" key="3">
    <source>
        <dbReference type="Proteomes" id="UP000256373"/>
    </source>
</evidence>
<keyword evidence="1" id="KW-0812">Transmembrane</keyword>
<evidence type="ECO:0000313" key="2">
    <source>
        <dbReference type="EMBL" id="REA58156.1"/>
    </source>
</evidence>
<proteinExistence type="predicted"/>
<dbReference type="Proteomes" id="UP000256373">
    <property type="component" value="Unassembled WGS sequence"/>
</dbReference>
<organism evidence="2 3">
    <name type="scientific">Dyadobacter luteus</name>
    <dbReference type="NCBI Taxonomy" id="2259619"/>
    <lineage>
        <taxon>Bacteria</taxon>
        <taxon>Pseudomonadati</taxon>
        <taxon>Bacteroidota</taxon>
        <taxon>Cytophagia</taxon>
        <taxon>Cytophagales</taxon>
        <taxon>Spirosomataceae</taxon>
        <taxon>Dyadobacter</taxon>
    </lineage>
</organism>
<keyword evidence="1" id="KW-0472">Membrane</keyword>
<protein>
    <submittedName>
        <fullName evidence="2">Uncharacterized protein</fullName>
    </submittedName>
</protein>
<gene>
    <name evidence="2" type="ORF">DSL64_21350</name>
</gene>
<reference evidence="2 3" key="1">
    <citation type="submission" date="2018-07" db="EMBL/GenBank/DDBJ databases">
        <title>Dyadobacter roseus sp. nov., isolated from rose rhizosphere soil.</title>
        <authorList>
            <person name="Chen L."/>
        </authorList>
    </citation>
    <scope>NUCLEOTIDE SEQUENCE [LARGE SCALE GENOMIC DNA]</scope>
    <source>
        <strain evidence="2 3">RS19</strain>
    </source>
</reference>
<dbReference type="AlphaFoldDB" id="A0A3D8Y664"/>
<sequence length="171" mass="19700">MLTANPWVVYASVVTPLLSAYYLAVGFIFYRHDLKAKIASWKNPPVRAADPELKPEQTKEHVTADTAEDDLAEIIEQDEDEVQEPFGDEVMMSKVEELSFHLKDAIKQAHHSGYNKEEFILLFQMTFKEYDAIYGTPFQLSVNNLIEAELEKYGSIHLSSEDRVRMWNQVD</sequence>
<dbReference type="RefSeq" id="WP_115832972.1">
    <property type="nucleotide sequence ID" value="NZ_QNUL01000022.1"/>
</dbReference>
<comment type="caution">
    <text evidence="2">The sequence shown here is derived from an EMBL/GenBank/DDBJ whole genome shotgun (WGS) entry which is preliminary data.</text>
</comment>